<dbReference type="Proteomes" id="UP000515154">
    <property type="component" value="Unplaced"/>
</dbReference>
<proteinExistence type="predicted"/>
<dbReference type="RefSeq" id="XP_029657954.1">
    <property type="nucleotide sequence ID" value="XM_029802094.1"/>
</dbReference>
<protein>
    <submittedName>
        <fullName evidence="2">Uncharacterized protein LOC115232261</fullName>
    </submittedName>
</protein>
<evidence type="ECO:0000313" key="2">
    <source>
        <dbReference type="RefSeq" id="XP_029657954.1"/>
    </source>
</evidence>
<dbReference type="AlphaFoldDB" id="A0A6P7TZS0"/>
<keyword evidence="1" id="KW-1185">Reference proteome</keyword>
<reference evidence="2" key="1">
    <citation type="submission" date="2025-08" db="UniProtKB">
        <authorList>
            <consortium name="RefSeq"/>
        </authorList>
    </citation>
    <scope>IDENTIFICATION</scope>
</reference>
<gene>
    <name evidence="2" type="primary">LOC115232261</name>
</gene>
<sequence>MEKCSTVIMSGDKKCCNTRRFFNNYRHENSHIFVHDKMKNEITLIKVGITSQDRLKQGEVEKCHKLLSGELSSLYPKVKILSLVLIWDGVVSKFFKKYIKKLAIEDGTRTYIQSVVLEKTLDSVVVEHRHGIN</sequence>
<dbReference type="KEGG" id="osn:115232261"/>
<accession>A0A6P7TZS0</accession>
<name>A0A6P7TZS0_9MOLL</name>
<evidence type="ECO:0000313" key="1">
    <source>
        <dbReference type="Proteomes" id="UP000515154"/>
    </source>
</evidence>
<organism evidence="1 2">
    <name type="scientific">Octopus sinensis</name>
    <name type="common">East Asian common octopus</name>
    <dbReference type="NCBI Taxonomy" id="2607531"/>
    <lineage>
        <taxon>Eukaryota</taxon>
        <taxon>Metazoa</taxon>
        <taxon>Spiralia</taxon>
        <taxon>Lophotrochozoa</taxon>
        <taxon>Mollusca</taxon>
        <taxon>Cephalopoda</taxon>
        <taxon>Coleoidea</taxon>
        <taxon>Octopodiformes</taxon>
        <taxon>Octopoda</taxon>
        <taxon>Incirrata</taxon>
        <taxon>Octopodidae</taxon>
        <taxon>Octopus</taxon>
    </lineage>
</organism>